<dbReference type="RefSeq" id="WP_244544586.1">
    <property type="nucleotide sequence ID" value="NZ_FOVR01000002.1"/>
</dbReference>
<keyword evidence="4 6" id="KW-0464">Manganese</keyword>
<evidence type="ECO:0000256" key="6">
    <source>
        <dbReference type="HAMAP-Rule" id="MF_01518"/>
    </source>
</evidence>
<dbReference type="AlphaFoldDB" id="A0A1I5BYD5"/>
<dbReference type="InterPro" id="IPR026912">
    <property type="entry name" value="Adenine_deam_C"/>
</dbReference>
<dbReference type="Pfam" id="PF13382">
    <property type="entry name" value="Adenine_deam_C"/>
    <property type="match status" value="1"/>
</dbReference>
<dbReference type="HAMAP" id="MF_01518">
    <property type="entry name" value="Adenine_deamin"/>
    <property type="match status" value="1"/>
</dbReference>
<evidence type="ECO:0000313" key="9">
    <source>
        <dbReference type="EMBL" id="SFN79705.1"/>
    </source>
</evidence>
<name>A0A1I5BYD5_9HYPH</name>
<dbReference type="InterPro" id="IPR032466">
    <property type="entry name" value="Metal_Hydrolase"/>
</dbReference>
<evidence type="ECO:0000259" key="7">
    <source>
        <dbReference type="Pfam" id="PF01979"/>
    </source>
</evidence>
<comment type="cofactor">
    <cofactor evidence="6">
        <name>Mn(2+)</name>
        <dbReference type="ChEBI" id="CHEBI:29035"/>
    </cofactor>
</comment>
<dbReference type="InterPro" id="IPR011059">
    <property type="entry name" value="Metal-dep_hydrolase_composite"/>
</dbReference>
<organism evidence="9 10">
    <name type="scientific">Cohaesibacter marisflavi</name>
    <dbReference type="NCBI Taxonomy" id="655353"/>
    <lineage>
        <taxon>Bacteria</taxon>
        <taxon>Pseudomonadati</taxon>
        <taxon>Pseudomonadota</taxon>
        <taxon>Alphaproteobacteria</taxon>
        <taxon>Hyphomicrobiales</taxon>
        <taxon>Cohaesibacteraceae</taxon>
    </lineage>
</organism>
<sequence length="588" mass="64045">MNLRELIRAGNGDIKADLVITNGKLINVATAEIYPAEVAIKKDHIVAIGDVDHCKGPQTRIHDAQGRYLAPGMIDGHLHVECSKLSVSSFADLVVPFGTTSVVSGLDQILVVAGLEGVRHFLDEANASPLTIHWGAPCKTPYTMPRSTVNHYFGPDDHRATHEWPECIGIWETVREFIQEEDDDVIEALEIARQHKLPVFGCSPMCKGSKLASYASAGIRLDHESYEVTEALEKMRNGMFMLIRESSISHFLEENIQLATKYVPQADHRISFCTDDVVATDVLKRGHVDNMVRMAIAAGVPPMAAIQMATINSAVACQIDHKVGLIAPGRQADILLIDSPESFTVEQVIAKGRFVAEGNHMIEPVKRPERPTLLTDTMHVAPVKAEDLKKRSEAQKVKVLSMNMSLDVPFVRNRRDVVLDVVDGEIKPDTEQDVLYVCVVERYGKTENKPVAFVSGFGLKYGAMATSTAPDDNNIVCIGTNAEDMAAAINWVIAKGGGQVFMRDGEPVVGLELPIGGIVSDIAPEEMAAKEEALDEAAREAGCALAWPFMNMFVLSITAIPDYAITDLGAVDCVGLNIFDPVLESIAD</sequence>
<dbReference type="Gene3D" id="3.20.20.140">
    <property type="entry name" value="Metal-dependent hydrolases"/>
    <property type="match status" value="1"/>
</dbReference>
<evidence type="ECO:0000256" key="1">
    <source>
        <dbReference type="ARBA" id="ARBA00006773"/>
    </source>
</evidence>
<protein>
    <recommendedName>
        <fullName evidence="2 6">Adenine deaminase</fullName>
        <shortName evidence="6">Adenase</shortName>
        <shortName evidence="6">Adenine aminase</shortName>
        <ecNumber evidence="2 6">3.5.4.2</ecNumber>
    </recommendedName>
</protein>
<dbReference type="Gene3D" id="2.30.40.10">
    <property type="entry name" value="Urease, subunit C, domain 1"/>
    <property type="match status" value="1"/>
</dbReference>
<dbReference type="STRING" id="655353.SAMN04488056_10244"/>
<gene>
    <name evidence="6" type="primary">ade</name>
    <name evidence="9" type="ORF">SAMN04488056_10244</name>
</gene>
<proteinExistence type="inferred from homology"/>
<dbReference type="PANTHER" id="PTHR11113">
    <property type="entry name" value="N-ACETYLGLUCOSAMINE-6-PHOSPHATE DEACETYLASE"/>
    <property type="match status" value="1"/>
</dbReference>
<evidence type="ECO:0000256" key="3">
    <source>
        <dbReference type="ARBA" id="ARBA00022801"/>
    </source>
</evidence>
<comment type="similarity">
    <text evidence="1 6">Belongs to the metallo-dependent hydrolases superfamily. Adenine deaminase family.</text>
</comment>
<evidence type="ECO:0000313" key="10">
    <source>
        <dbReference type="Proteomes" id="UP000199236"/>
    </source>
</evidence>
<feature type="domain" description="Adenine deaminase C-terminal" evidence="8">
    <location>
        <begin position="412"/>
        <end position="573"/>
    </location>
</feature>
<dbReference type="GO" id="GO:0006146">
    <property type="term" value="P:adenine catabolic process"/>
    <property type="evidence" value="ECO:0007669"/>
    <property type="project" value="InterPro"/>
</dbReference>
<comment type="catalytic activity">
    <reaction evidence="5 6">
        <text>adenine + H2O + H(+) = hypoxanthine + NH4(+)</text>
        <dbReference type="Rhea" id="RHEA:23688"/>
        <dbReference type="ChEBI" id="CHEBI:15377"/>
        <dbReference type="ChEBI" id="CHEBI:15378"/>
        <dbReference type="ChEBI" id="CHEBI:16708"/>
        <dbReference type="ChEBI" id="CHEBI:17368"/>
        <dbReference type="ChEBI" id="CHEBI:28938"/>
        <dbReference type="EC" id="3.5.4.2"/>
    </reaction>
</comment>
<dbReference type="Proteomes" id="UP000199236">
    <property type="component" value="Unassembled WGS sequence"/>
</dbReference>
<dbReference type="SUPFAM" id="SSF51556">
    <property type="entry name" value="Metallo-dependent hydrolases"/>
    <property type="match status" value="1"/>
</dbReference>
<accession>A0A1I5BYD5</accession>
<dbReference type="Pfam" id="PF01979">
    <property type="entry name" value="Amidohydro_1"/>
    <property type="match status" value="1"/>
</dbReference>
<keyword evidence="3 6" id="KW-0378">Hydrolase</keyword>
<dbReference type="GO" id="GO:0000034">
    <property type="term" value="F:adenine deaminase activity"/>
    <property type="evidence" value="ECO:0007669"/>
    <property type="project" value="UniProtKB-UniRule"/>
</dbReference>
<evidence type="ECO:0000256" key="5">
    <source>
        <dbReference type="ARBA" id="ARBA00047720"/>
    </source>
</evidence>
<feature type="domain" description="Amidohydrolase-related" evidence="7">
    <location>
        <begin position="68"/>
        <end position="355"/>
    </location>
</feature>
<dbReference type="InterPro" id="IPR006679">
    <property type="entry name" value="Adenine_deam"/>
</dbReference>
<dbReference type="InterPro" id="IPR006680">
    <property type="entry name" value="Amidohydro-rel"/>
</dbReference>
<evidence type="ECO:0000256" key="2">
    <source>
        <dbReference type="ARBA" id="ARBA00012782"/>
    </source>
</evidence>
<reference evidence="9 10" key="1">
    <citation type="submission" date="2016-10" db="EMBL/GenBank/DDBJ databases">
        <authorList>
            <person name="de Groot N.N."/>
        </authorList>
    </citation>
    <scope>NUCLEOTIDE SEQUENCE [LARGE SCALE GENOMIC DNA]</scope>
    <source>
        <strain evidence="9 10">CGMCC 1.9157</strain>
    </source>
</reference>
<evidence type="ECO:0000259" key="8">
    <source>
        <dbReference type="Pfam" id="PF13382"/>
    </source>
</evidence>
<keyword evidence="10" id="KW-1185">Reference proteome</keyword>
<dbReference type="EC" id="3.5.4.2" evidence="2 6"/>
<dbReference type="PANTHER" id="PTHR11113:SF2">
    <property type="entry name" value="ADENINE DEAMINASE"/>
    <property type="match status" value="1"/>
</dbReference>
<dbReference type="EMBL" id="FOVR01000002">
    <property type="protein sequence ID" value="SFN79705.1"/>
    <property type="molecule type" value="Genomic_DNA"/>
</dbReference>
<evidence type="ECO:0000256" key="4">
    <source>
        <dbReference type="ARBA" id="ARBA00023211"/>
    </source>
</evidence>
<dbReference type="SUPFAM" id="SSF51338">
    <property type="entry name" value="Composite domain of metallo-dependent hydrolases"/>
    <property type="match status" value="1"/>
</dbReference>